<dbReference type="InterPro" id="IPR006363">
    <property type="entry name" value="Cbl_synth_CobJ/CibH_dom"/>
</dbReference>
<comment type="pathway">
    <text evidence="1">Cofactor biosynthesis; adenosylcobalamin biosynthesis.</text>
</comment>
<keyword evidence="9" id="KW-1185">Reference proteome</keyword>
<dbReference type="GO" id="GO:0032259">
    <property type="term" value="P:methylation"/>
    <property type="evidence" value="ECO:0007669"/>
    <property type="project" value="UniProtKB-KW"/>
</dbReference>
<dbReference type="InterPro" id="IPR051810">
    <property type="entry name" value="Precorrin_MeTrfase"/>
</dbReference>
<organism evidence="8 9">
    <name type="scientific">Janibacter alittae</name>
    <dbReference type="NCBI Taxonomy" id="3115209"/>
    <lineage>
        <taxon>Bacteria</taxon>
        <taxon>Bacillati</taxon>
        <taxon>Actinomycetota</taxon>
        <taxon>Actinomycetes</taxon>
        <taxon>Micrococcales</taxon>
        <taxon>Intrasporangiaceae</taxon>
        <taxon>Janibacter</taxon>
    </lineage>
</organism>
<evidence type="ECO:0000256" key="2">
    <source>
        <dbReference type="ARBA" id="ARBA00005879"/>
    </source>
</evidence>
<dbReference type="InterPro" id="IPR006364">
    <property type="entry name" value="CobI/CbiL/CobIJ_dom"/>
</dbReference>
<dbReference type="InterPro" id="IPR014777">
    <property type="entry name" value="4pyrrole_Mease_sub1"/>
</dbReference>
<evidence type="ECO:0000313" key="9">
    <source>
        <dbReference type="Proteomes" id="UP001382727"/>
    </source>
</evidence>
<dbReference type="GO" id="GO:0030788">
    <property type="term" value="F:precorrin-2 C20-methyltransferase activity"/>
    <property type="evidence" value="ECO:0007669"/>
    <property type="project" value="UniProtKB-EC"/>
</dbReference>
<dbReference type="InterPro" id="IPR014776">
    <property type="entry name" value="4pyrrole_Mease_sub2"/>
</dbReference>
<dbReference type="RefSeq" id="WP_338751432.1">
    <property type="nucleotide sequence ID" value="NZ_CP144913.1"/>
</dbReference>
<dbReference type="EC" id="2.1.1.130" evidence="8"/>
<comment type="similarity">
    <text evidence="2">Belongs to the precorrin methyltransferase family.</text>
</comment>
<name>A0ABZ2MKS2_9MICO</name>
<dbReference type="Gene3D" id="3.30.950.10">
    <property type="entry name" value="Methyltransferase, Cobalt-precorrin-4 Transmethylase, Domain 2"/>
    <property type="match status" value="2"/>
</dbReference>
<keyword evidence="3" id="KW-0169">Cobalamin biosynthesis</keyword>
<dbReference type="PANTHER" id="PTHR47036:SF1">
    <property type="entry name" value="COBALT-FACTOR III C(17)-METHYLTRANSFERASE-RELATED"/>
    <property type="match status" value="1"/>
</dbReference>
<sequence length="530" mass="55220">MSGDMTTGRFYGVGIGPGDPELITLKAARLIGEADVIAYHAGAGKQSMARGIAADLISEAVIEEELRYPVTTGVTDHPGGYYGALADFYDECSDRLEAHLSAGRTVVVLAVGDPLFFGSFMYVHDRLSPRYPTEVVPGITSLSAATAAVATGLCRHEDTLTVLPGTLAVPELARRLADTDAAIIMKLGRTFAGVREALRRAGVLERAVYVERASGAGEVVLPAAEVDAGRVPYMSLVVVPGEGLRDDAAGRAADVARMTAGTGEGEVTPAPEVRGTSLDGAAAGTVHVVGLGPGPDHWLTPQAAELLARVDHVVGYAPYVARVPQREGLTRHASGNSVELDRGRLALDLARGGEDVALVSGGDAGVFGMATALFESREAALVDDAEFADVPVRVVPGVTAAHAASALVGAVLGGDHALVNLSDNLKSWEVLAARLTALATNDISIALYNPRSRSRPDTLGRARDLLVEAVGPERVVVVARHVGREEESVVVTTLGGLDVEVVDMGCLVIIGASTTRVTEDGRVWTPRSVR</sequence>
<dbReference type="InterPro" id="IPR012382">
    <property type="entry name" value="CobI/CbiL"/>
</dbReference>
<dbReference type="Pfam" id="PF00590">
    <property type="entry name" value="TP_methylase"/>
    <property type="match status" value="2"/>
</dbReference>
<dbReference type="CDD" id="cd11645">
    <property type="entry name" value="Precorrin_2_C20_MT"/>
    <property type="match status" value="1"/>
</dbReference>
<dbReference type="Gene3D" id="3.40.1010.10">
    <property type="entry name" value="Cobalt-precorrin-4 Transmethylase, Domain 1"/>
    <property type="match status" value="2"/>
</dbReference>
<evidence type="ECO:0000313" key="8">
    <source>
        <dbReference type="EMBL" id="WXB77489.1"/>
    </source>
</evidence>
<evidence type="ECO:0000256" key="6">
    <source>
        <dbReference type="ARBA" id="ARBA00022691"/>
    </source>
</evidence>
<evidence type="ECO:0000256" key="3">
    <source>
        <dbReference type="ARBA" id="ARBA00022573"/>
    </source>
</evidence>
<dbReference type="Proteomes" id="UP001382727">
    <property type="component" value="Chromosome"/>
</dbReference>
<proteinExistence type="inferred from homology"/>
<dbReference type="CDD" id="cd11646">
    <property type="entry name" value="Precorrin_3B_C17_MT"/>
    <property type="match status" value="1"/>
</dbReference>
<evidence type="ECO:0000256" key="5">
    <source>
        <dbReference type="ARBA" id="ARBA00022679"/>
    </source>
</evidence>
<dbReference type="EMBL" id="CP144913">
    <property type="protein sequence ID" value="WXB77489.1"/>
    <property type="molecule type" value="Genomic_DNA"/>
</dbReference>
<gene>
    <name evidence="8" type="ORF">V1351_05325</name>
</gene>
<keyword evidence="6" id="KW-0949">S-adenosyl-L-methionine</keyword>
<dbReference type="SUPFAM" id="SSF53790">
    <property type="entry name" value="Tetrapyrrole methylase"/>
    <property type="match status" value="2"/>
</dbReference>
<dbReference type="NCBIfam" id="NF004647">
    <property type="entry name" value="PRK05990.1"/>
    <property type="match status" value="1"/>
</dbReference>
<dbReference type="PANTHER" id="PTHR47036">
    <property type="entry name" value="COBALT-FACTOR III C(17)-METHYLTRANSFERASE-RELATED"/>
    <property type="match status" value="1"/>
</dbReference>
<protein>
    <submittedName>
        <fullName evidence="8">Precorrin-2 C(20)-methyltransferase</fullName>
        <ecNumber evidence="8">2.1.1.130</ecNumber>
    </submittedName>
</protein>
<feature type="domain" description="Tetrapyrrole methylase" evidence="7">
    <location>
        <begin position="285"/>
        <end position="497"/>
    </location>
</feature>
<reference evidence="8 9" key="1">
    <citation type="submission" date="2024-02" db="EMBL/GenBank/DDBJ databases">
        <title>Janibacter sp. nov., isolated from gut of marine sandworm.</title>
        <authorList>
            <person name="Kim B."/>
            <person name="Jun M.O."/>
            <person name="Shin N.-R."/>
        </authorList>
    </citation>
    <scope>NUCLEOTIDE SEQUENCE [LARGE SCALE GENOMIC DNA]</scope>
    <source>
        <strain evidence="8 9">A1S7</strain>
    </source>
</reference>
<dbReference type="NCBIfam" id="TIGR01467">
    <property type="entry name" value="cobI_cbiL"/>
    <property type="match status" value="1"/>
</dbReference>
<keyword evidence="5 8" id="KW-0808">Transferase</keyword>
<evidence type="ECO:0000259" key="7">
    <source>
        <dbReference type="Pfam" id="PF00590"/>
    </source>
</evidence>
<evidence type="ECO:0000256" key="4">
    <source>
        <dbReference type="ARBA" id="ARBA00022603"/>
    </source>
</evidence>
<dbReference type="InterPro" id="IPR035996">
    <property type="entry name" value="4pyrrol_Methylase_sf"/>
</dbReference>
<dbReference type="InterPro" id="IPR000878">
    <property type="entry name" value="4pyrrol_Mease"/>
</dbReference>
<feature type="domain" description="Tetrapyrrole methylase" evidence="7">
    <location>
        <begin position="9"/>
        <end position="221"/>
    </location>
</feature>
<evidence type="ECO:0000256" key="1">
    <source>
        <dbReference type="ARBA" id="ARBA00004953"/>
    </source>
</evidence>
<keyword evidence="4 8" id="KW-0489">Methyltransferase</keyword>
<accession>A0ABZ2MKS2</accession>